<dbReference type="EMBL" id="CP027669">
    <property type="protein sequence ID" value="AVO40948.1"/>
    <property type="molecule type" value="Genomic_DNA"/>
</dbReference>
<dbReference type="Proteomes" id="UP000239326">
    <property type="component" value="Chromosome"/>
</dbReference>
<proteinExistence type="predicted"/>
<feature type="signal peptide" evidence="1">
    <location>
        <begin position="1"/>
        <end position="18"/>
    </location>
</feature>
<keyword evidence="3" id="KW-1185">Reference proteome</keyword>
<evidence type="ECO:0000313" key="3">
    <source>
        <dbReference type="Proteomes" id="UP000239326"/>
    </source>
</evidence>
<feature type="chain" id="PRO_5015509724" evidence="1">
    <location>
        <begin position="19"/>
        <end position="173"/>
    </location>
</feature>
<evidence type="ECO:0000313" key="2">
    <source>
        <dbReference type="EMBL" id="AVO40948.1"/>
    </source>
</evidence>
<evidence type="ECO:0000256" key="1">
    <source>
        <dbReference type="SAM" id="SignalP"/>
    </source>
</evidence>
<protein>
    <submittedName>
        <fullName evidence="2">Uncharacterized protein</fullName>
    </submittedName>
</protein>
<reference evidence="2 3" key="1">
    <citation type="submission" date="2018-03" db="EMBL/GenBank/DDBJ databases">
        <title>Genome sequencing of Simplicispira sp.</title>
        <authorList>
            <person name="Kim S.-J."/>
            <person name="Heo J."/>
            <person name="Kwon S.-W."/>
        </authorList>
    </citation>
    <scope>NUCLEOTIDE SEQUENCE [LARGE SCALE GENOMIC DNA]</scope>
    <source>
        <strain evidence="2 3">SC1-8</strain>
    </source>
</reference>
<gene>
    <name evidence="2" type="ORF">C6571_06290</name>
</gene>
<name>A0A2S0MYH9_9BURK</name>
<organism evidence="2 3">
    <name type="scientific">Simplicispira suum</name>
    <dbReference type="NCBI Taxonomy" id="2109915"/>
    <lineage>
        <taxon>Bacteria</taxon>
        <taxon>Pseudomonadati</taxon>
        <taxon>Pseudomonadota</taxon>
        <taxon>Betaproteobacteria</taxon>
        <taxon>Burkholderiales</taxon>
        <taxon>Comamonadaceae</taxon>
        <taxon>Simplicispira</taxon>
    </lineage>
</organism>
<sequence length="173" mass="18549">MVATVVATWLAVPTVAMANEMFACQELKAAVSDAQKGFAAHKGALAAPSNPAVKGWKTYQAKKTMTGAKTCSVVAVHLDEPKMQLRQTGYSCKFPAVFKIDKALRERLSRCVAGEVDEDSDPDEFTIWADRVSSGEGYRATEVTALVNAADGLTLWVRQSVCTNKGSGQACED</sequence>
<keyword evidence="1" id="KW-0732">Signal</keyword>
<dbReference type="KEGG" id="simp:C6571_06290"/>
<accession>A0A2S0MYH9</accession>
<dbReference type="AlphaFoldDB" id="A0A2S0MYH9"/>